<accession>A0A6G3ZSX3</accession>
<proteinExistence type="predicted"/>
<comment type="caution">
    <text evidence="2">The sequence shown here is derived from an EMBL/GenBank/DDBJ whole genome shotgun (WGS) entry which is preliminary data.</text>
</comment>
<evidence type="ECO:0000256" key="1">
    <source>
        <dbReference type="SAM" id="MobiDB-lite"/>
    </source>
</evidence>
<feature type="region of interest" description="Disordered" evidence="1">
    <location>
        <begin position="35"/>
        <end position="71"/>
    </location>
</feature>
<sequence>MKARKRIKRTTLLVIGAILLWGAVAIWNGVQRSEAGLSSPRSTTASNVTPTQLNNHTAIHPDTNSQKISSP</sequence>
<protein>
    <submittedName>
        <fullName evidence="2">Uncharacterized protein</fullName>
    </submittedName>
</protein>
<dbReference type="EMBL" id="JAAIKC010000001">
    <property type="protein sequence ID" value="NEW04517.1"/>
    <property type="molecule type" value="Genomic_DNA"/>
</dbReference>
<dbReference type="AlphaFoldDB" id="A0A6G3ZSX3"/>
<reference evidence="2" key="1">
    <citation type="submission" date="2020-02" db="EMBL/GenBank/DDBJ databases">
        <authorList>
            <person name="Shen X.-R."/>
            <person name="Zhang Y.-X."/>
        </authorList>
    </citation>
    <scope>NUCLEOTIDE SEQUENCE</scope>
    <source>
        <strain evidence="2">SYP-B3998</strain>
    </source>
</reference>
<organism evidence="2">
    <name type="scientific">Paenibacillus sp. SYP-B3998</name>
    <dbReference type="NCBI Taxonomy" id="2678564"/>
    <lineage>
        <taxon>Bacteria</taxon>
        <taxon>Bacillati</taxon>
        <taxon>Bacillota</taxon>
        <taxon>Bacilli</taxon>
        <taxon>Bacillales</taxon>
        <taxon>Paenibacillaceae</taxon>
        <taxon>Paenibacillus</taxon>
    </lineage>
</organism>
<name>A0A6G3ZSX3_9BACL</name>
<feature type="compositionally biased region" description="Polar residues" evidence="1">
    <location>
        <begin position="39"/>
        <end position="71"/>
    </location>
</feature>
<gene>
    <name evidence="2" type="ORF">GK047_00575</name>
</gene>
<dbReference type="RefSeq" id="WP_163940110.1">
    <property type="nucleotide sequence ID" value="NZ_JAAIKC010000001.1"/>
</dbReference>
<evidence type="ECO:0000313" key="2">
    <source>
        <dbReference type="EMBL" id="NEW04517.1"/>
    </source>
</evidence>